<feature type="domain" description="PA14" evidence="2">
    <location>
        <begin position="35"/>
        <end position="189"/>
    </location>
</feature>
<comment type="caution">
    <text evidence="3">The sequence shown here is derived from an EMBL/GenBank/DDBJ whole genome shotgun (WGS) entry which is preliminary data.</text>
</comment>
<evidence type="ECO:0000256" key="1">
    <source>
        <dbReference type="SAM" id="SignalP"/>
    </source>
</evidence>
<name>A0ABX0WAN2_9RHOB</name>
<gene>
    <name evidence="3" type="ORF">DL239_12075</name>
</gene>
<keyword evidence="4" id="KW-1185">Reference proteome</keyword>
<dbReference type="PROSITE" id="PS51820">
    <property type="entry name" value="PA14"/>
    <property type="match status" value="1"/>
</dbReference>
<feature type="chain" id="PRO_5045106664" description="PA14 domain-containing protein" evidence="1">
    <location>
        <begin position="23"/>
        <end position="189"/>
    </location>
</feature>
<evidence type="ECO:0000259" key="2">
    <source>
        <dbReference type="PROSITE" id="PS51820"/>
    </source>
</evidence>
<proteinExistence type="predicted"/>
<dbReference type="RefSeq" id="WP_167684346.1">
    <property type="nucleotide sequence ID" value="NZ_QHLQ01000011.1"/>
</dbReference>
<feature type="signal peptide" evidence="1">
    <location>
        <begin position="1"/>
        <end position="22"/>
    </location>
</feature>
<organism evidence="3 4">
    <name type="scientific">Parasedimentitalea denitrificans</name>
    <dbReference type="NCBI Taxonomy" id="2211118"/>
    <lineage>
        <taxon>Bacteria</taxon>
        <taxon>Pseudomonadati</taxon>
        <taxon>Pseudomonadota</taxon>
        <taxon>Alphaproteobacteria</taxon>
        <taxon>Rhodobacterales</taxon>
        <taxon>Paracoccaceae</taxon>
        <taxon>Parasedimentitalea</taxon>
    </lineage>
</organism>
<evidence type="ECO:0000313" key="4">
    <source>
        <dbReference type="Proteomes" id="UP001429564"/>
    </source>
</evidence>
<keyword evidence="1" id="KW-0732">Signal</keyword>
<dbReference type="InterPro" id="IPR011658">
    <property type="entry name" value="PA14_dom"/>
</dbReference>
<dbReference type="Pfam" id="PF07691">
    <property type="entry name" value="PA14"/>
    <property type="match status" value="1"/>
</dbReference>
<dbReference type="Proteomes" id="UP001429564">
    <property type="component" value="Unassembled WGS sequence"/>
</dbReference>
<protein>
    <recommendedName>
        <fullName evidence="2">PA14 domain-containing protein</fullName>
    </recommendedName>
</protein>
<sequence>MGKIITAALALAVMLGANMVAAAPLKLTPANPQPKPKPGLTVRYAYPSDVKTLSQARSALKRIGEPGPMLTGLDYSVTAIGEKALTSKRSERVAADIRGFVRFDAPGIYTIDFMTNDGVEATVGGQVVGRFDGRQTCQETFATEVEVPKAGWYPLHVLYFQRTKTACLHMRSGLKGKRVTWMPNKAFGH</sequence>
<evidence type="ECO:0000313" key="3">
    <source>
        <dbReference type="EMBL" id="NIZ61707.1"/>
    </source>
</evidence>
<dbReference type="EMBL" id="QHLQ01000011">
    <property type="protein sequence ID" value="NIZ61707.1"/>
    <property type="molecule type" value="Genomic_DNA"/>
</dbReference>
<dbReference type="InterPro" id="IPR037524">
    <property type="entry name" value="PA14/GLEYA"/>
</dbReference>
<reference evidence="3 4" key="1">
    <citation type="submission" date="2018-05" db="EMBL/GenBank/DDBJ databases">
        <authorList>
            <person name="Zhang Y.-J."/>
        </authorList>
    </citation>
    <scope>NUCLEOTIDE SEQUENCE [LARGE SCALE GENOMIC DNA]</scope>
    <source>
        <strain evidence="3 4">CY04</strain>
    </source>
</reference>
<accession>A0ABX0WAN2</accession>